<dbReference type="InterPro" id="IPR037401">
    <property type="entry name" value="SnoaL-like"/>
</dbReference>
<comment type="caution">
    <text evidence="2">The sequence shown here is derived from an EMBL/GenBank/DDBJ whole genome shotgun (WGS) entry which is preliminary data.</text>
</comment>
<gene>
    <name evidence="2" type="ORF">AQI95_41415</name>
</gene>
<dbReference type="AlphaFoldDB" id="A0A124HDM9"/>
<keyword evidence="3" id="KW-1185">Reference proteome</keyword>
<dbReference type="Proteomes" id="UP000053127">
    <property type="component" value="Unassembled WGS sequence"/>
</dbReference>
<proteinExistence type="predicted"/>
<sequence length="117" mass="13517">MRSAEKLVTELFSIIDAARWDDLGRVFAEDCVYDRPGYESLRGLAQIEQFYRVERIVAVGRHDVRHVVSDLAVAACWGRFTGTSRTGEHLDEQFADTYNVRDGRIVSRRTYFFRPAI</sequence>
<dbReference type="Pfam" id="PF12680">
    <property type="entry name" value="SnoaL_2"/>
    <property type="match status" value="1"/>
</dbReference>
<evidence type="ECO:0000313" key="3">
    <source>
        <dbReference type="Proteomes" id="UP000053127"/>
    </source>
</evidence>
<dbReference type="Gene3D" id="3.10.450.50">
    <property type="match status" value="1"/>
</dbReference>
<dbReference type="STRING" id="67386.AQI95_41415"/>
<dbReference type="SUPFAM" id="SSF54427">
    <property type="entry name" value="NTF2-like"/>
    <property type="match status" value="1"/>
</dbReference>
<reference evidence="2 3" key="1">
    <citation type="submission" date="2015-10" db="EMBL/GenBank/DDBJ databases">
        <title>Draft genome sequence of Streptomyces yokosukanensis DSM 40224, type strain for the species Streptomyces yokosukanensis.</title>
        <authorList>
            <person name="Ruckert C."/>
            <person name="Winkler A."/>
            <person name="Kalinowski J."/>
            <person name="Kampfer P."/>
            <person name="Glaeser S."/>
        </authorList>
    </citation>
    <scope>NUCLEOTIDE SEQUENCE [LARGE SCALE GENOMIC DNA]</scope>
    <source>
        <strain evidence="2 3">DSM 40224</strain>
    </source>
</reference>
<dbReference type="OrthoDB" id="4772778at2"/>
<name>A0A124HDM9_9ACTN</name>
<dbReference type="EMBL" id="LMWN01000079">
    <property type="protein sequence ID" value="KUM98076.1"/>
    <property type="molecule type" value="Genomic_DNA"/>
</dbReference>
<feature type="domain" description="SnoaL-like" evidence="1">
    <location>
        <begin position="8"/>
        <end position="107"/>
    </location>
</feature>
<evidence type="ECO:0000313" key="2">
    <source>
        <dbReference type="EMBL" id="KUM98076.1"/>
    </source>
</evidence>
<dbReference type="InterPro" id="IPR032710">
    <property type="entry name" value="NTF2-like_dom_sf"/>
</dbReference>
<evidence type="ECO:0000259" key="1">
    <source>
        <dbReference type="Pfam" id="PF12680"/>
    </source>
</evidence>
<organism evidence="2 3">
    <name type="scientific">Streptomyces yokosukanensis</name>
    <dbReference type="NCBI Taxonomy" id="67386"/>
    <lineage>
        <taxon>Bacteria</taxon>
        <taxon>Bacillati</taxon>
        <taxon>Actinomycetota</taxon>
        <taxon>Actinomycetes</taxon>
        <taxon>Kitasatosporales</taxon>
        <taxon>Streptomycetaceae</taxon>
        <taxon>Streptomyces</taxon>
    </lineage>
</organism>
<accession>A0A124HDM9</accession>
<protein>
    <recommendedName>
        <fullName evidence="1">SnoaL-like domain-containing protein</fullName>
    </recommendedName>
</protein>